<evidence type="ECO:0000256" key="5">
    <source>
        <dbReference type="SAM" id="Phobius"/>
    </source>
</evidence>
<feature type="transmembrane region" description="Helical" evidence="5">
    <location>
        <begin position="130"/>
        <end position="153"/>
    </location>
</feature>
<feature type="transmembrane region" description="Helical" evidence="5">
    <location>
        <begin position="50"/>
        <end position="73"/>
    </location>
</feature>
<feature type="transmembrane region" description="Helical" evidence="5">
    <location>
        <begin position="206"/>
        <end position="227"/>
    </location>
</feature>
<dbReference type="EMBL" id="BJYG01000017">
    <property type="protein sequence ID" value="GEN63197.1"/>
    <property type="molecule type" value="Genomic_DNA"/>
</dbReference>
<evidence type="ECO:0008006" key="8">
    <source>
        <dbReference type="Google" id="ProtNLM"/>
    </source>
</evidence>
<evidence type="ECO:0000313" key="7">
    <source>
        <dbReference type="Proteomes" id="UP000321746"/>
    </source>
</evidence>
<dbReference type="PANTHER" id="PTHR30520:SF2">
    <property type="entry name" value="INNER MEMBRANE PROTEIN YFDC"/>
    <property type="match status" value="1"/>
</dbReference>
<accession>A0A511XJR8</accession>
<dbReference type="Gene3D" id="1.20.1080.10">
    <property type="entry name" value="Glycerol uptake facilitator protein"/>
    <property type="match status" value="1"/>
</dbReference>
<reference evidence="6 7" key="1">
    <citation type="submission" date="2019-07" db="EMBL/GenBank/DDBJ databases">
        <title>Whole genome shotgun sequence of Acetobacter oeni NBRC 105207.</title>
        <authorList>
            <person name="Hosoyama A."/>
            <person name="Uohara A."/>
            <person name="Ohji S."/>
            <person name="Ichikawa N."/>
        </authorList>
    </citation>
    <scope>NUCLEOTIDE SEQUENCE [LARGE SCALE GENOMIC DNA]</scope>
    <source>
        <strain evidence="6 7">NBRC 105207</strain>
    </source>
</reference>
<dbReference type="RefSeq" id="WP_146887551.1">
    <property type="nucleotide sequence ID" value="NZ_BJYG01000017.1"/>
</dbReference>
<evidence type="ECO:0000313" key="6">
    <source>
        <dbReference type="EMBL" id="GEN63197.1"/>
    </source>
</evidence>
<evidence type="ECO:0000256" key="1">
    <source>
        <dbReference type="ARBA" id="ARBA00004141"/>
    </source>
</evidence>
<evidence type="ECO:0000256" key="3">
    <source>
        <dbReference type="ARBA" id="ARBA00022989"/>
    </source>
</evidence>
<dbReference type="InterPro" id="IPR000292">
    <property type="entry name" value="For/NO2_transpt"/>
</dbReference>
<dbReference type="GO" id="GO:0015499">
    <property type="term" value="F:formate transmembrane transporter activity"/>
    <property type="evidence" value="ECO:0007669"/>
    <property type="project" value="TreeGrafter"/>
</dbReference>
<feature type="transmembrane region" description="Helical" evidence="5">
    <location>
        <begin position="182"/>
        <end position="199"/>
    </location>
</feature>
<keyword evidence="7" id="KW-1185">Reference proteome</keyword>
<comment type="subcellular location">
    <subcellularLocation>
        <location evidence="1">Membrane</location>
        <topology evidence="1">Multi-pass membrane protein</topology>
    </subcellularLocation>
</comment>
<dbReference type="Proteomes" id="UP000321746">
    <property type="component" value="Unassembled WGS sequence"/>
</dbReference>
<keyword evidence="2 5" id="KW-0812">Transmembrane</keyword>
<feature type="transmembrane region" description="Helical" evidence="5">
    <location>
        <begin position="79"/>
        <end position="99"/>
    </location>
</feature>
<keyword evidence="3 5" id="KW-1133">Transmembrane helix</keyword>
<dbReference type="OrthoDB" id="261587at2"/>
<dbReference type="Pfam" id="PF01226">
    <property type="entry name" value="Form_Nir_trans"/>
    <property type="match status" value="1"/>
</dbReference>
<dbReference type="GO" id="GO:0005886">
    <property type="term" value="C:plasma membrane"/>
    <property type="evidence" value="ECO:0007669"/>
    <property type="project" value="TreeGrafter"/>
</dbReference>
<protein>
    <recommendedName>
        <fullName evidence="8">Transporter</fullName>
    </recommendedName>
</protein>
<proteinExistence type="predicted"/>
<keyword evidence="4 5" id="KW-0472">Membrane</keyword>
<comment type="caution">
    <text evidence="6">The sequence shown here is derived from an EMBL/GenBank/DDBJ whole genome shotgun (WGS) entry which is preliminary data.</text>
</comment>
<evidence type="ECO:0000256" key="4">
    <source>
        <dbReference type="ARBA" id="ARBA00023136"/>
    </source>
</evidence>
<gene>
    <name evidence="6" type="ORF">AOE01nite_14210</name>
</gene>
<dbReference type="AlphaFoldDB" id="A0A511XJR8"/>
<organism evidence="6 7">
    <name type="scientific">Acetobacter oeni</name>
    <dbReference type="NCBI Taxonomy" id="304077"/>
    <lineage>
        <taxon>Bacteria</taxon>
        <taxon>Pseudomonadati</taxon>
        <taxon>Pseudomonadota</taxon>
        <taxon>Alphaproteobacteria</taxon>
        <taxon>Acetobacterales</taxon>
        <taxon>Acetobacteraceae</taxon>
        <taxon>Acetobacter</taxon>
    </lineage>
</organism>
<dbReference type="PANTHER" id="PTHR30520">
    <property type="entry name" value="FORMATE TRANSPORTER-RELATED"/>
    <property type="match status" value="1"/>
</dbReference>
<evidence type="ECO:0000256" key="2">
    <source>
        <dbReference type="ARBA" id="ARBA00022692"/>
    </source>
</evidence>
<name>A0A511XJR8_9PROT</name>
<feature type="transmembrane region" description="Helical" evidence="5">
    <location>
        <begin position="247"/>
        <end position="269"/>
    </location>
</feature>
<dbReference type="InterPro" id="IPR023271">
    <property type="entry name" value="Aquaporin-like"/>
</dbReference>
<sequence length="287" mass="29897">MVEAADSGSAYLNEDERRQAEKHAGVGSLVIYEVIREQGLEELKRPTGSLALSGLAAGLSIGFSFLTEATIAAGLPEAGWAKLLAAPGYSIGFLIVVLGQQQLFTETTLTALIPTLAPGGRGNLGDTARVWSVVLLANLVGTCLFAATVAASVPGDETLQKAMVRVASHVVAQPFLPTCEQAAFAGWLIALMVWMLPAAGTSRPGIIVIITSVVAMCGLPHSIAGSAEAAYLVFTGHAAPTDYLVKFFLPTLIGNCIGGIALVAMLNHAQVAGQIQERREQKSDDIS</sequence>